<dbReference type="EMBL" id="JNSL01000010">
    <property type="protein sequence ID" value="KGA21261.1"/>
    <property type="molecule type" value="Genomic_DNA"/>
</dbReference>
<comment type="caution">
    <text evidence="1">The sequence shown here is derived from an EMBL/GenBank/DDBJ whole genome shotgun (WGS) entry which is preliminary data.</text>
</comment>
<dbReference type="AlphaFoldDB" id="A0A094R2P5"/>
<sequence length="367" mass="41132">MSKKQLILHVGFHKSGTSALQESFAAQRAELAKAGVLYPDIGRKAHHRIAWALTQKPWGWKARGGETTPFKHFSKMVRLINSSKSEEIVLSSEFFSELTPSQIQKIAGAVKNREVKVLFTLRPLVKLLASSYQQYLKYGTKADYVEWLHSVLDEPGVSKVNPTFWKRHLHGEVVARWSDVFGSGAVTVLIADESKPEFLFDNVNELLGLQKGFLKAQVTGSNRSLSLEEVSLLLKLNRTFPKEREWSEYLTFIRNGYIRQLTDHVPVKEGSGRLLTPTWAIEKANTIASESKAKIKALGVNVIGDVESLDSATVASGEPTYPTSIDIETVSAAMLGFDRTLARKLPLRWILSALKQRVKSQLRFLTR</sequence>
<accession>A0A094R2P5</accession>
<protein>
    <recommendedName>
        <fullName evidence="2">Sulfotransferase domain-containing protein</fullName>
    </recommendedName>
</protein>
<dbReference type="SUPFAM" id="SSF52540">
    <property type="entry name" value="P-loop containing nucleoside triphosphate hydrolases"/>
    <property type="match status" value="1"/>
</dbReference>
<dbReference type="InterPro" id="IPR027417">
    <property type="entry name" value="P-loop_NTPase"/>
</dbReference>
<organism evidence="1">
    <name type="scientific">freshwater metagenome</name>
    <dbReference type="NCBI Taxonomy" id="449393"/>
    <lineage>
        <taxon>unclassified sequences</taxon>
        <taxon>metagenomes</taxon>
        <taxon>ecological metagenomes</taxon>
    </lineage>
</organism>
<evidence type="ECO:0008006" key="2">
    <source>
        <dbReference type="Google" id="ProtNLM"/>
    </source>
</evidence>
<reference evidence="1" key="1">
    <citation type="submission" date="2014-06" db="EMBL/GenBank/DDBJ databases">
        <title>Key roles for freshwater Actinobacteria revealed by deep metagenomic sequencing.</title>
        <authorList>
            <person name="Ghai R."/>
            <person name="Mizuno C.M."/>
            <person name="Picazo A."/>
            <person name="Camacho A."/>
            <person name="Rodriguez-Valera F."/>
        </authorList>
    </citation>
    <scope>NUCLEOTIDE SEQUENCE</scope>
</reference>
<evidence type="ECO:0000313" key="1">
    <source>
        <dbReference type="EMBL" id="KGA21261.1"/>
    </source>
</evidence>
<proteinExistence type="predicted"/>
<dbReference type="Gene3D" id="3.40.50.300">
    <property type="entry name" value="P-loop containing nucleotide triphosphate hydrolases"/>
    <property type="match status" value="1"/>
</dbReference>
<gene>
    <name evidence="1" type="ORF">GM51_2995</name>
</gene>
<name>A0A094R2P5_9ZZZZ</name>